<keyword evidence="4" id="KW-1185">Reference proteome</keyword>
<dbReference type="PANTHER" id="PTHR40407:SF1">
    <property type="entry name" value="HEPARAN-ALPHA-GLUCOSAMINIDE N-ACETYLTRANSFERASE CATALYTIC DOMAIN-CONTAINING PROTEIN"/>
    <property type="match status" value="1"/>
</dbReference>
<sequence length="402" mass="45995">MNIQPTALPATPVKSKRIHSIDMLRGIVMIIMALDHVRDYFHAGAFQFDPTDLSRTDVPLFFTRWITHFCAPVFTFLAGTSAFLNGTKKTKKELSIFLFTRGLWLVIAEVLIITLGWTFNPQYPVLILQVIWALGVSMMVLSALIYLPLTIILVTGLALIFGHNLLDLAQTPGEQPTSFLMAVLHKQHIFFMKPFSVMLGYPVTPWIGIMLTGYAFGQLYLPTYDNVKRKKALLWLGLSAVALFVIIRFINAYGDPRPWSSQKTPVFTFLSFLNTTKYPPSLLYTLMTLGPALLFLAFAEKPLNRLTEKFVVFGRVPMFFYILHIYLIHFLAVIAAAVSGYQWSDMVLTGWVSMNTQLQGYGYSLVFVFLLWIIMIIGVYPLCKRYDAYKRMNRTKWWLSYI</sequence>
<protein>
    <recommendedName>
        <fullName evidence="2">Heparan-alpha-glucosaminide N-acetyltransferase catalytic domain-containing protein</fullName>
    </recommendedName>
</protein>
<accession>A0A1V9F7K8</accession>
<dbReference type="EMBL" id="LWBP01000208">
    <property type="protein sequence ID" value="OQP54403.1"/>
    <property type="molecule type" value="Genomic_DNA"/>
</dbReference>
<reference evidence="4" key="1">
    <citation type="submission" date="2016-04" db="EMBL/GenBank/DDBJ databases">
        <authorList>
            <person name="Chen L."/>
            <person name="Zhuang W."/>
            <person name="Wang G."/>
        </authorList>
    </citation>
    <scope>NUCLEOTIDE SEQUENCE [LARGE SCALE GENOMIC DNA]</scope>
    <source>
        <strain evidence="4">208</strain>
    </source>
</reference>
<feature type="transmembrane region" description="Helical" evidence="1">
    <location>
        <begin position="203"/>
        <end position="221"/>
    </location>
</feature>
<dbReference type="AlphaFoldDB" id="A0A1V9F7K8"/>
<dbReference type="STRING" id="550983.A4R26_27995"/>
<feature type="transmembrane region" description="Helical" evidence="1">
    <location>
        <begin position="319"/>
        <end position="341"/>
    </location>
</feature>
<feature type="transmembrane region" description="Helical" evidence="1">
    <location>
        <begin position="96"/>
        <end position="117"/>
    </location>
</feature>
<feature type="transmembrane region" description="Helical" evidence="1">
    <location>
        <begin position="281"/>
        <end position="299"/>
    </location>
</feature>
<keyword evidence="1" id="KW-1133">Transmembrane helix</keyword>
<organism evidence="3 4">
    <name type="scientific">Niastella populi</name>
    <dbReference type="NCBI Taxonomy" id="550983"/>
    <lineage>
        <taxon>Bacteria</taxon>
        <taxon>Pseudomonadati</taxon>
        <taxon>Bacteroidota</taxon>
        <taxon>Chitinophagia</taxon>
        <taxon>Chitinophagales</taxon>
        <taxon>Chitinophagaceae</taxon>
        <taxon>Niastella</taxon>
    </lineage>
</organism>
<evidence type="ECO:0000259" key="2">
    <source>
        <dbReference type="Pfam" id="PF07786"/>
    </source>
</evidence>
<evidence type="ECO:0000313" key="4">
    <source>
        <dbReference type="Proteomes" id="UP000192276"/>
    </source>
</evidence>
<keyword evidence="1" id="KW-0812">Transmembrane</keyword>
<feature type="domain" description="Heparan-alpha-glucosaminide N-acetyltransferase catalytic" evidence="2">
    <location>
        <begin position="17"/>
        <end position="225"/>
    </location>
</feature>
<dbReference type="Proteomes" id="UP000192276">
    <property type="component" value="Unassembled WGS sequence"/>
</dbReference>
<feature type="transmembrane region" description="Helical" evidence="1">
    <location>
        <begin position="146"/>
        <end position="166"/>
    </location>
</feature>
<dbReference type="RefSeq" id="WP_081169345.1">
    <property type="nucleotide sequence ID" value="NZ_LWBP01000208.1"/>
</dbReference>
<evidence type="ECO:0000313" key="3">
    <source>
        <dbReference type="EMBL" id="OQP54403.1"/>
    </source>
</evidence>
<dbReference type="OrthoDB" id="508112at2"/>
<dbReference type="InterPro" id="IPR012429">
    <property type="entry name" value="HGSNAT_cat"/>
</dbReference>
<dbReference type="Pfam" id="PF07786">
    <property type="entry name" value="HGSNAT_cat"/>
    <property type="match status" value="1"/>
</dbReference>
<dbReference type="PANTHER" id="PTHR40407">
    <property type="entry name" value="MEMBRANE PROTEIN-LIKE PROTEIN"/>
    <property type="match status" value="1"/>
</dbReference>
<feature type="transmembrane region" description="Helical" evidence="1">
    <location>
        <begin position="65"/>
        <end position="84"/>
    </location>
</feature>
<evidence type="ECO:0000256" key="1">
    <source>
        <dbReference type="SAM" id="Phobius"/>
    </source>
</evidence>
<proteinExistence type="predicted"/>
<keyword evidence="1" id="KW-0472">Membrane</keyword>
<gene>
    <name evidence="3" type="ORF">A4R26_27995</name>
</gene>
<comment type="caution">
    <text evidence="3">The sequence shown here is derived from an EMBL/GenBank/DDBJ whole genome shotgun (WGS) entry which is preliminary data.</text>
</comment>
<feature type="transmembrane region" description="Helical" evidence="1">
    <location>
        <begin position="233"/>
        <end position="253"/>
    </location>
</feature>
<feature type="transmembrane region" description="Helical" evidence="1">
    <location>
        <begin position="361"/>
        <end position="383"/>
    </location>
</feature>
<name>A0A1V9F7K8_9BACT</name>